<dbReference type="GO" id="GO:0016020">
    <property type="term" value="C:membrane"/>
    <property type="evidence" value="ECO:0007669"/>
    <property type="project" value="UniProtKB-SubCell"/>
</dbReference>
<sequence>MPYLIRLKQCVAEYLESKERRHIFNALKYASSIPVVIFSAVQRKAIMYITEVGSVPQYWYLKEDAIFRFWIMFVFINSMYSFWWDISMDWNLVTVQLDPTEINDHHQPQLKHHNKVIRHPPQITTPMIHFRRQLYFSQPFWYVLSIFFDFLLRITWSLKLSSHIYLRKLDGSIFLMELLEIFRRWVWVIFRLESEWVKKVYNSLPNAAFENLRMNLLDRRSSGTLSPIVEEEDP</sequence>
<dbReference type="PANTHER" id="PTHR10783:SF46">
    <property type="entry name" value="PROTEIN ERD1 HOMOLOG 2"/>
    <property type="match status" value="1"/>
</dbReference>
<evidence type="ECO:0000256" key="4">
    <source>
        <dbReference type="ARBA" id="ARBA00023136"/>
    </source>
</evidence>
<dbReference type="EMBL" id="LUGH01000307">
    <property type="protein sequence ID" value="OBZ86351.1"/>
    <property type="molecule type" value="Genomic_DNA"/>
</dbReference>
<dbReference type="Proteomes" id="UP000093000">
    <property type="component" value="Unassembled WGS sequence"/>
</dbReference>
<proteinExistence type="predicted"/>
<protein>
    <submittedName>
        <fullName evidence="7">Protein ERD1</fullName>
    </submittedName>
</protein>
<evidence type="ECO:0000256" key="1">
    <source>
        <dbReference type="ARBA" id="ARBA00004141"/>
    </source>
</evidence>
<reference evidence="7 8" key="1">
    <citation type="submission" date="2016-03" db="EMBL/GenBank/DDBJ databases">
        <title>Choanephora cucurbitarum.</title>
        <authorList>
            <person name="Min B."/>
            <person name="Park H."/>
            <person name="Park J.-H."/>
            <person name="Shin H.-D."/>
            <person name="Choi I.-G."/>
        </authorList>
    </citation>
    <scope>NUCLEOTIDE SEQUENCE [LARGE SCALE GENOMIC DNA]</scope>
    <source>
        <strain evidence="7 8">KUS-F28377</strain>
    </source>
</reference>
<keyword evidence="8" id="KW-1185">Reference proteome</keyword>
<comment type="subcellular location">
    <subcellularLocation>
        <location evidence="1">Membrane</location>
        <topology evidence="1">Multi-pass membrane protein</topology>
    </subcellularLocation>
</comment>
<evidence type="ECO:0000259" key="6">
    <source>
        <dbReference type="PROSITE" id="PS51380"/>
    </source>
</evidence>
<dbReference type="Pfam" id="PF03124">
    <property type="entry name" value="EXS"/>
    <property type="match status" value="1"/>
</dbReference>
<name>A0A1C7NBD8_9FUNG</name>
<feature type="transmembrane region" description="Helical" evidence="5">
    <location>
        <begin position="65"/>
        <end position="83"/>
    </location>
</feature>
<keyword evidence="3 5" id="KW-1133">Transmembrane helix</keyword>
<dbReference type="OrthoDB" id="2159384at2759"/>
<keyword evidence="2 5" id="KW-0812">Transmembrane</keyword>
<feature type="domain" description="EXS" evidence="6">
    <location>
        <begin position="1"/>
        <end position="223"/>
    </location>
</feature>
<organism evidence="7 8">
    <name type="scientific">Choanephora cucurbitarum</name>
    <dbReference type="NCBI Taxonomy" id="101091"/>
    <lineage>
        <taxon>Eukaryota</taxon>
        <taxon>Fungi</taxon>
        <taxon>Fungi incertae sedis</taxon>
        <taxon>Mucoromycota</taxon>
        <taxon>Mucoromycotina</taxon>
        <taxon>Mucoromycetes</taxon>
        <taxon>Mucorales</taxon>
        <taxon>Mucorineae</taxon>
        <taxon>Choanephoraceae</taxon>
        <taxon>Choanephoroideae</taxon>
        <taxon>Choanephora</taxon>
    </lineage>
</organism>
<evidence type="ECO:0000313" key="8">
    <source>
        <dbReference type="Proteomes" id="UP000093000"/>
    </source>
</evidence>
<dbReference type="GO" id="GO:0005737">
    <property type="term" value="C:cytoplasm"/>
    <property type="evidence" value="ECO:0007669"/>
    <property type="project" value="TreeGrafter"/>
</dbReference>
<dbReference type="PROSITE" id="PS51380">
    <property type="entry name" value="EXS"/>
    <property type="match status" value="1"/>
</dbReference>
<dbReference type="AlphaFoldDB" id="A0A1C7NBD8"/>
<evidence type="ECO:0000313" key="7">
    <source>
        <dbReference type="EMBL" id="OBZ86351.1"/>
    </source>
</evidence>
<dbReference type="InParanoid" id="A0A1C7NBD8"/>
<evidence type="ECO:0000256" key="2">
    <source>
        <dbReference type="ARBA" id="ARBA00022692"/>
    </source>
</evidence>
<feature type="transmembrane region" description="Helical" evidence="5">
    <location>
        <begin position="140"/>
        <end position="158"/>
    </location>
</feature>
<dbReference type="InterPro" id="IPR004342">
    <property type="entry name" value="EXS_C"/>
</dbReference>
<gene>
    <name evidence="7" type="primary">ERD1</name>
    <name evidence="7" type="ORF">A0J61_05599</name>
</gene>
<evidence type="ECO:0000256" key="3">
    <source>
        <dbReference type="ARBA" id="ARBA00022989"/>
    </source>
</evidence>
<keyword evidence="4 5" id="KW-0472">Membrane</keyword>
<accession>A0A1C7NBD8</accession>
<dbReference type="STRING" id="101091.A0A1C7NBD8"/>
<dbReference type="PANTHER" id="PTHR10783">
    <property type="entry name" value="XENOTROPIC AND POLYTROPIC RETROVIRUS RECEPTOR 1-RELATED"/>
    <property type="match status" value="1"/>
</dbReference>
<comment type="caution">
    <text evidence="7">The sequence shown here is derived from an EMBL/GenBank/DDBJ whole genome shotgun (WGS) entry which is preliminary data.</text>
</comment>
<evidence type="ECO:0000256" key="5">
    <source>
        <dbReference type="SAM" id="Phobius"/>
    </source>
</evidence>